<organism evidence="2 3">
    <name type="scientific">Termitidicoccus mucosus</name>
    <dbReference type="NCBI Taxonomy" id="1184151"/>
    <lineage>
        <taxon>Bacteria</taxon>
        <taxon>Pseudomonadati</taxon>
        <taxon>Verrucomicrobiota</taxon>
        <taxon>Opitutia</taxon>
        <taxon>Opitutales</taxon>
        <taxon>Opitutaceae</taxon>
        <taxon>Termitidicoccus</taxon>
    </lineage>
</organism>
<protein>
    <submittedName>
        <fullName evidence="2">Hemolysin secretion protein D</fullName>
    </submittedName>
</protein>
<evidence type="ECO:0000313" key="3">
    <source>
        <dbReference type="Proteomes" id="UP000078486"/>
    </source>
</evidence>
<keyword evidence="3" id="KW-1185">Reference proteome</keyword>
<sequence>MLVLAVIIAVVVLGVWLASRPPPDQIHAMVDTDEIRVAAKAPGRLEILLAAEGDTVKAGQPLFTLSNEELNSKLAEARSAELALRALQAKAQAGAQQEDIATALAVWQAQQAAADVARTTAARVENLFKEGVIAAQKRDEAAASALATAESAKAALAQYEKALAGTRVEDREAIAAQVAAANAAVAAVASLQAELQAVAPANGQISRRYANIGEILPPGFPVFTLVDPGNLWIAFNVRENQFHGIAIGQILTGIVPALNDRKMSFKIYYINPQGDFATWRATRLSDGYDIRTFEVRARPIEQDESSKKLRPGMSVLFDWPQTAQ</sequence>
<reference evidence="2 3" key="1">
    <citation type="submission" date="2016-01" db="EMBL/GenBank/DDBJ databases">
        <title>High potential of lignocellulose degradation of a new Verrucomicrobia species.</title>
        <authorList>
            <person name="Wang Y."/>
            <person name="Shi Y."/>
            <person name="Qiu Z."/>
            <person name="Liu S."/>
            <person name="Yang H."/>
        </authorList>
    </citation>
    <scope>NUCLEOTIDE SEQUENCE [LARGE SCALE GENOMIC DNA]</scope>
    <source>
        <strain evidence="2 3">TSB47</strain>
    </source>
</reference>
<dbReference type="STRING" id="1184151.AW736_06470"/>
<name>A0A178ILP3_9BACT</name>
<feature type="coiled-coil region" evidence="1">
    <location>
        <begin position="142"/>
        <end position="169"/>
    </location>
</feature>
<evidence type="ECO:0000256" key="1">
    <source>
        <dbReference type="SAM" id="Coils"/>
    </source>
</evidence>
<comment type="caution">
    <text evidence="2">The sequence shown here is derived from an EMBL/GenBank/DDBJ whole genome shotgun (WGS) entry which is preliminary data.</text>
</comment>
<dbReference type="Proteomes" id="UP000078486">
    <property type="component" value="Unassembled WGS sequence"/>
</dbReference>
<dbReference type="Gene3D" id="2.40.50.100">
    <property type="match status" value="1"/>
</dbReference>
<dbReference type="PANTHER" id="PTHR30438">
    <property type="entry name" value="36 KDA ANTIGEN-RELATED"/>
    <property type="match status" value="1"/>
</dbReference>
<dbReference type="EMBL" id="LRRQ01000049">
    <property type="protein sequence ID" value="OAM90760.1"/>
    <property type="molecule type" value="Genomic_DNA"/>
</dbReference>
<dbReference type="AlphaFoldDB" id="A0A178ILP3"/>
<dbReference type="Gene3D" id="2.40.30.170">
    <property type="match status" value="1"/>
</dbReference>
<proteinExistence type="predicted"/>
<dbReference type="PANTHER" id="PTHR30438:SF1">
    <property type="entry name" value="36 KDA ANTIGEN"/>
    <property type="match status" value="1"/>
</dbReference>
<keyword evidence="1" id="KW-0175">Coiled coil</keyword>
<gene>
    <name evidence="2" type="ORF">AW736_06470</name>
</gene>
<dbReference type="SUPFAM" id="SSF111369">
    <property type="entry name" value="HlyD-like secretion proteins"/>
    <property type="match status" value="2"/>
</dbReference>
<accession>A0A178ILP3</accession>
<evidence type="ECO:0000313" key="2">
    <source>
        <dbReference type="EMBL" id="OAM90760.1"/>
    </source>
</evidence>